<keyword evidence="7" id="KW-1185">Reference proteome</keyword>
<evidence type="ECO:0008006" key="8">
    <source>
        <dbReference type="Google" id="ProtNLM"/>
    </source>
</evidence>
<organism evidence="6 7">
    <name type="scientific">Blautia argi</name>
    <dbReference type="NCBI Taxonomy" id="1912897"/>
    <lineage>
        <taxon>Bacteria</taxon>
        <taxon>Bacillati</taxon>
        <taxon>Bacillota</taxon>
        <taxon>Clostridia</taxon>
        <taxon>Lachnospirales</taxon>
        <taxon>Lachnospiraceae</taxon>
        <taxon>Blautia</taxon>
    </lineage>
</organism>
<feature type="transmembrane region" description="Helical" evidence="5">
    <location>
        <begin position="102"/>
        <end position="126"/>
    </location>
</feature>
<evidence type="ECO:0000313" key="6">
    <source>
        <dbReference type="EMBL" id="AWY97686.1"/>
    </source>
</evidence>
<feature type="transmembrane region" description="Helical" evidence="5">
    <location>
        <begin position="21"/>
        <end position="44"/>
    </location>
</feature>
<dbReference type="RefSeq" id="WP_111919059.1">
    <property type="nucleotide sequence ID" value="NZ_CAUWHR010000001.1"/>
</dbReference>
<dbReference type="EMBL" id="CP030280">
    <property type="protein sequence ID" value="AWY97686.1"/>
    <property type="molecule type" value="Genomic_DNA"/>
</dbReference>
<evidence type="ECO:0000256" key="1">
    <source>
        <dbReference type="ARBA" id="ARBA00004141"/>
    </source>
</evidence>
<accession>A0A2Z4U9G6</accession>
<dbReference type="Proteomes" id="UP000250003">
    <property type="component" value="Chromosome"/>
</dbReference>
<dbReference type="InterPro" id="IPR035952">
    <property type="entry name" value="Rhomboid-like_sf"/>
</dbReference>
<evidence type="ECO:0000256" key="4">
    <source>
        <dbReference type="ARBA" id="ARBA00023136"/>
    </source>
</evidence>
<gene>
    <name evidence="6" type="ORF">DQQ01_05475</name>
</gene>
<dbReference type="OrthoDB" id="9778756at2"/>
<keyword evidence="2 5" id="KW-0812">Transmembrane</keyword>
<feature type="transmembrane region" description="Helical" evidence="5">
    <location>
        <begin position="189"/>
        <end position="209"/>
    </location>
</feature>
<dbReference type="GO" id="GO:0016020">
    <property type="term" value="C:membrane"/>
    <property type="evidence" value="ECO:0007669"/>
    <property type="project" value="UniProtKB-SubCell"/>
</dbReference>
<feature type="transmembrane region" description="Helical" evidence="5">
    <location>
        <begin position="160"/>
        <end position="183"/>
    </location>
</feature>
<dbReference type="Gene3D" id="1.20.1540.10">
    <property type="entry name" value="Rhomboid-like"/>
    <property type="match status" value="1"/>
</dbReference>
<evidence type="ECO:0000256" key="5">
    <source>
        <dbReference type="SAM" id="Phobius"/>
    </source>
</evidence>
<protein>
    <recommendedName>
        <fullName evidence="8">Peptidase S54 rhomboid domain-containing protein</fullName>
    </recommendedName>
</protein>
<proteinExistence type="predicted"/>
<comment type="subcellular location">
    <subcellularLocation>
        <location evidence="1">Membrane</location>
        <topology evidence="1">Multi-pass membrane protein</topology>
    </subcellularLocation>
</comment>
<evidence type="ECO:0000313" key="7">
    <source>
        <dbReference type="Proteomes" id="UP000250003"/>
    </source>
</evidence>
<dbReference type="SUPFAM" id="SSF144091">
    <property type="entry name" value="Rhomboid-like"/>
    <property type="match status" value="1"/>
</dbReference>
<name>A0A2Z4U9G6_9FIRM</name>
<reference evidence="7" key="1">
    <citation type="submission" date="2018-06" db="EMBL/GenBank/DDBJ databases">
        <title>Description of Blautia argi sp. nov., a new anaerobic isolated from dog feces.</title>
        <authorList>
            <person name="Chang Y.-H."/>
            <person name="Paek J."/>
            <person name="Shin Y."/>
        </authorList>
    </citation>
    <scope>NUCLEOTIDE SEQUENCE [LARGE SCALE GENOMIC DNA]</scope>
    <source>
        <strain evidence="7">KCTC 15426</strain>
    </source>
</reference>
<dbReference type="KEGG" id="blau:DQQ01_05475"/>
<evidence type="ECO:0000256" key="2">
    <source>
        <dbReference type="ARBA" id="ARBA00022692"/>
    </source>
</evidence>
<feature type="transmembrane region" description="Helical" evidence="5">
    <location>
        <begin position="64"/>
        <end position="90"/>
    </location>
</feature>
<dbReference type="AlphaFoldDB" id="A0A2Z4U9G6"/>
<keyword evidence="4 5" id="KW-0472">Membrane</keyword>
<feature type="transmembrane region" description="Helical" evidence="5">
    <location>
        <begin position="132"/>
        <end position="153"/>
    </location>
</feature>
<evidence type="ECO:0000256" key="3">
    <source>
        <dbReference type="ARBA" id="ARBA00022989"/>
    </source>
</evidence>
<keyword evidence="3 5" id="KW-1133">Transmembrane helix</keyword>
<sequence length="283" mass="32894">MNFLNKMERKFGRYAIHNLTKYMIGCYIIGYILLYGGSLFHISFTQYLSLSPYHIVHGQIWRLVSWLLIPPPSSNLIFVLIMLMFYYSLGETLERTWGAFRYNVYILGGVLFTVIGAFILYFIAGGSPITSLYYSGAFSTYYINLSIFLAFAVSYPDMQVLFMMIIPMKMKWLAVLDVAYLLYDMVNGSWGIRTVIIASLLNFIIYFLATRNYQRISPKEIHRKQQFQKAVHPKMAPGTTKHKCAVCGRTEEDGDNLEFRFCSKCNGNYEYCQDHLFTHKHIQ</sequence>